<dbReference type="AlphaFoldDB" id="A0A0A9BR57"/>
<dbReference type="EMBL" id="GBRH01233307">
    <property type="protein sequence ID" value="JAD64588.1"/>
    <property type="molecule type" value="Transcribed_RNA"/>
</dbReference>
<reference evidence="1" key="1">
    <citation type="submission" date="2014-09" db="EMBL/GenBank/DDBJ databases">
        <authorList>
            <person name="Magalhaes I.L.F."/>
            <person name="Oliveira U."/>
            <person name="Santos F.R."/>
            <person name="Vidigal T.H.D.A."/>
            <person name="Brescovit A.D."/>
            <person name="Santos A.J."/>
        </authorList>
    </citation>
    <scope>NUCLEOTIDE SEQUENCE</scope>
    <source>
        <tissue evidence="1">Shoot tissue taken approximately 20 cm above the soil surface</tissue>
    </source>
</reference>
<sequence>MDLWMVTYLDAVEICVPFTFVESIEVPLVSYGKLLSEDPWVCRSSNTCLQFAPAANSWG</sequence>
<name>A0A0A9BR57_ARUDO</name>
<organism evidence="1">
    <name type="scientific">Arundo donax</name>
    <name type="common">Giant reed</name>
    <name type="synonym">Donax arundinaceus</name>
    <dbReference type="NCBI Taxonomy" id="35708"/>
    <lineage>
        <taxon>Eukaryota</taxon>
        <taxon>Viridiplantae</taxon>
        <taxon>Streptophyta</taxon>
        <taxon>Embryophyta</taxon>
        <taxon>Tracheophyta</taxon>
        <taxon>Spermatophyta</taxon>
        <taxon>Magnoliopsida</taxon>
        <taxon>Liliopsida</taxon>
        <taxon>Poales</taxon>
        <taxon>Poaceae</taxon>
        <taxon>PACMAD clade</taxon>
        <taxon>Arundinoideae</taxon>
        <taxon>Arundineae</taxon>
        <taxon>Arundo</taxon>
    </lineage>
</organism>
<accession>A0A0A9BR57</accession>
<proteinExistence type="predicted"/>
<reference evidence="1" key="2">
    <citation type="journal article" date="2015" name="Data Brief">
        <title>Shoot transcriptome of the giant reed, Arundo donax.</title>
        <authorList>
            <person name="Barrero R.A."/>
            <person name="Guerrero F.D."/>
            <person name="Moolhuijzen P."/>
            <person name="Goolsby J.A."/>
            <person name="Tidwell J."/>
            <person name="Bellgard S.E."/>
            <person name="Bellgard M.I."/>
        </authorList>
    </citation>
    <scope>NUCLEOTIDE SEQUENCE</scope>
    <source>
        <tissue evidence="1">Shoot tissue taken approximately 20 cm above the soil surface</tissue>
    </source>
</reference>
<evidence type="ECO:0000313" key="1">
    <source>
        <dbReference type="EMBL" id="JAD64588.1"/>
    </source>
</evidence>
<protein>
    <submittedName>
        <fullName evidence="1">Uncharacterized protein</fullName>
    </submittedName>
</protein>